<dbReference type="InterPro" id="IPR036465">
    <property type="entry name" value="vWFA_dom_sf"/>
</dbReference>
<dbReference type="SUPFAM" id="SSF53300">
    <property type="entry name" value="vWA-like"/>
    <property type="match status" value="1"/>
</dbReference>
<name>A0A2T7NDP9_POMCA</name>
<comment type="caution">
    <text evidence="2">The sequence shown here is derived from an EMBL/GenBank/DDBJ whole genome shotgun (WGS) entry which is preliminary data.</text>
</comment>
<evidence type="ECO:0000313" key="2">
    <source>
        <dbReference type="EMBL" id="PVD19289.1"/>
    </source>
</evidence>
<dbReference type="SMART" id="SM00327">
    <property type="entry name" value="VWA"/>
    <property type="match status" value="1"/>
</dbReference>
<dbReference type="Gene3D" id="3.40.50.410">
    <property type="entry name" value="von Willebrand factor, type A domain"/>
    <property type="match status" value="1"/>
</dbReference>
<keyword evidence="3" id="KW-1185">Reference proteome</keyword>
<sequence length="484" mass="53639">MDTMLPNGPLQVVFSFDTTGSMSGAIAEVRGRISDMLQRLQSDIPGVTTAVVAHGDYQDAKRAYVTKHIDFTDNLPQLVDFVTNVGNTMGSTDALAAYDAVLRLVRTILTWRTGSQRVLVLIGDTIPHEPDSPLNTEHIDWEEETKLLAEMGVRIYAVQVDTDAKATKFFRTLANETGGSHLKLSQFSTLCDVIMAICYREKGTEFLQNWEAEVRSRDDRKPLHRDLDGVFGTLRPGDFDASATDVSMETTPVKANRAAREVVGTAGKTSHEMAAAKVAPVKMRSKVQRSKKPKTKSFVKKSNDIPSFRKMIREKVPNTNFRFNNLMWSSWKLAVVPKGLEVASGQWRDCLGGIARARADSLVDGHKKGQAAVMLEMAVQTRAGARRHVVWGRVRPLSTSGLSVTRLLASREVRLQVEKVVRDGCRVWVRVAVLSRRQPVAEVRRQLVTVYDYAWGSLKTGCVRDVWVSKGKSSPTIQIAGSSP</sequence>
<proteinExistence type="predicted"/>
<dbReference type="PANTHER" id="PTHR47824:SF3">
    <property type="entry name" value="UBIQUITIN-LIKE DOMAIN-CONTAINING PROTEIN"/>
    <property type="match status" value="1"/>
</dbReference>
<dbReference type="AlphaFoldDB" id="A0A2T7NDP9"/>
<evidence type="ECO:0000259" key="1">
    <source>
        <dbReference type="PROSITE" id="PS50234"/>
    </source>
</evidence>
<dbReference type="InterPro" id="IPR002035">
    <property type="entry name" value="VWF_A"/>
</dbReference>
<dbReference type="OMA" id="NTEHIDW"/>
<dbReference type="EMBL" id="PZQS01000013">
    <property type="protein sequence ID" value="PVD19289.1"/>
    <property type="molecule type" value="Genomic_DNA"/>
</dbReference>
<dbReference type="CDD" id="cd00198">
    <property type="entry name" value="vWFA"/>
    <property type="match status" value="1"/>
</dbReference>
<protein>
    <recommendedName>
        <fullName evidence="1">VWFA domain-containing protein</fullName>
    </recommendedName>
</protein>
<accession>A0A2T7NDP9</accession>
<gene>
    <name evidence="2" type="ORF">C0Q70_19776</name>
</gene>
<feature type="domain" description="VWFA" evidence="1">
    <location>
        <begin position="11"/>
        <end position="197"/>
    </location>
</feature>
<organism evidence="2 3">
    <name type="scientific">Pomacea canaliculata</name>
    <name type="common">Golden apple snail</name>
    <dbReference type="NCBI Taxonomy" id="400727"/>
    <lineage>
        <taxon>Eukaryota</taxon>
        <taxon>Metazoa</taxon>
        <taxon>Spiralia</taxon>
        <taxon>Lophotrochozoa</taxon>
        <taxon>Mollusca</taxon>
        <taxon>Gastropoda</taxon>
        <taxon>Caenogastropoda</taxon>
        <taxon>Architaenioglossa</taxon>
        <taxon>Ampullarioidea</taxon>
        <taxon>Ampullariidae</taxon>
        <taxon>Pomacea</taxon>
    </lineage>
</organism>
<dbReference type="Proteomes" id="UP000245119">
    <property type="component" value="Linkage Group LG13"/>
</dbReference>
<reference evidence="2 3" key="1">
    <citation type="submission" date="2018-04" db="EMBL/GenBank/DDBJ databases">
        <title>The genome of golden apple snail Pomacea canaliculata provides insight into stress tolerance and invasive adaptation.</title>
        <authorList>
            <person name="Liu C."/>
            <person name="Liu B."/>
            <person name="Ren Y."/>
            <person name="Zhang Y."/>
            <person name="Wang H."/>
            <person name="Li S."/>
            <person name="Jiang F."/>
            <person name="Yin L."/>
            <person name="Zhang G."/>
            <person name="Qian W."/>
            <person name="Fan W."/>
        </authorList>
    </citation>
    <scope>NUCLEOTIDE SEQUENCE [LARGE SCALE GENOMIC DNA]</scope>
    <source>
        <strain evidence="2">SZHN2017</strain>
        <tissue evidence="2">Muscle</tissue>
    </source>
</reference>
<evidence type="ECO:0000313" key="3">
    <source>
        <dbReference type="Proteomes" id="UP000245119"/>
    </source>
</evidence>
<dbReference type="OrthoDB" id="20889at2759"/>
<dbReference type="PANTHER" id="PTHR47824">
    <property type="entry name" value="UBIQUITIN-LIKE DOMAIN-CONTAINING PROTEIN"/>
    <property type="match status" value="1"/>
</dbReference>
<dbReference type="PROSITE" id="PS50234">
    <property type="entry name" value="VWFA"/>
    <property type="match status" value="1"/>
</dbReference>